<protein>
    <recommendedName>
        <fullName evidence="6">Peptidyl-prolyl cis-trans isomerase</fullName>
        <ecNumber evidence="6">5.2.1.8</ecNumber>
    </recommendedName>
</protein>
<evidence type="ECO:0000256" key="1">
    <source>
        <dbReference type="ARBA" id="ARBA00000971"/>
    </source>
</evidence>
<dbReference type="RefSeq" id="WP_252115096.1">
    <property type="nucleotide sequence ID" value="NZ_JAMSHT010000001.1"/>
</dbReference>
<proteinExistence type="inferred from homology"/>
<dbReference type="Gene3D" id="3.10.50.40">
    <property type="match status" value="1"/>
</dbReference>
<evidence type="ECO:0000259" key="7">
    <source>
        <dbReference type="PROSITE" id="PS50059"/>
    </source>
</evidence>
<keyword evidence="4 5" id="KW-0413">Isomerase</keyword>
<name>A0A9X2EK41_9SPHN</name>
<accession>A0A9X2EK41</accession>
<evidence type="ECO:0000256" key="2">
    <source>
        <dbReference type="ARBA" id="ARBA00006577"/>
    </source>
</evidence>
<dbReference type="SUPFAM" id="SSF54534">
    <property type="entry name" value="FKBP-like"/>
    <property type="match status" value="1"/>
</dbReference>
<dbReference type="AlphaFoldDB" id="A0A9X2EK41"/>
<dbReference type="Pfam" id="PF00254">
    <property type="entry name" value="FKBP_C"/>
    <property type="match status" value="1"/>
</dbReference>
<dbReference type="InterPro" id="IPR001179">
    <property type="entry name" value="PPIase_FKBP_dom"/>
</dbReference>
<evidence type="ECO:0000313" key="9">
    <source>
        <dbReference type="Proteomes" id="UP001155128"/>
    </source>
</evidence>
<evidence type="ECO:0000256" key="4">
    <source>
        <dbReference type="ARBA" id="ARBA00023235"/>
    </source>
</evidence>
<evidence type="ECO:0000256" key="5">
    <source>
        <dbReference type="PROSITE-ProRule" id="PRU00277"/>
    </source>
</evidence>
<evidence type="ECO:0000256" key="3">
    <source>
        <dbReference type="ARBA" id="ARBA00023110"/>
    </source>
</evidence>
<dbReference type="PROSITE" id="PS50059">
    <property type="entry name" value="FKBP_PPIASE"/>
    <property type="match status" value="1"/>
</dbReference>
<dbReference type="EMBL" id="JAMSHT010000001">
    <property type="protein sequence ID" value="MCM8558301.1"/>
    <property type="molecule type" value="Genomic_DNA"/>
</dbReference>
<keyword evidence="3 5" id="KW-0697">Rotamase</keyword>
<evidence type="ECO:0000256" key="6">
    <source>
        <dbReference type="RuleBase" id="RU003915"/>
    </source>
</evidence>
<reference evidence="8" key="1">
    <citation type="submission" date="2022-06" db="EMBL/GenBank/DDBJ databases">
        <title>Sphingomicrobium sedimins sp. nov., a marine bacterium isolated from tidal flat.</title>
        <authorList>
            <person name="Kim C.-H."/>
            <person name="Yoo Y."/>
            <person name="Kim J.-J."/>
        </authorList>
    </citation>
    <scope>NUCLEOTIDE SEQUENCE</scope>
    <source>
        <strain evidence="8">GRR-S6-50</strain>
    </source>
</reference>
<comment type="catalytic activity">
    <reaction evidence="1 5 6">
        <text>[protein]-peptidylproline (omega=180) = [protein]-peptidylproline (omega=0)</text>
        <dbReference type="Rhea" id="RHEA:16237"/>
        <dbReference type="Rhea" id="RHEA-COMP:10747"/>
        <dbReference type="Rhea" id="RHEA-COMP:10748"/>
        <dbReference type="ChEBI" id="CHEBI:83833"/>
        <dbReference type="ChEBI" id="CHEBI:83834"/>
        <dbReference type="EC" id="5.2.1.8"/>
    </reaction>
</comment>
<organism evidence="8 9">
    <name type="scientific">Sphingomicrobium sediminis</name>
    <dbReference type="NCBI Taxonomy" id="2950949"/>
    <lineage>
        <taxon>Bacteria</taxon>
        <taxon>Pseudomonadati</taxon>
        <taxon>Pseudomonadota</taxon>
        <taxon>Alphaproteobacteria</taxon>
        <taxon>Sphingomonadales</taxon>
        <taxon>Sphingomonadaceae</taxon>
        <taxon>Sphingomicrobium</taxon>
    </lineage>
</organism>
<dbReference type="GO" id="GO:0003755">
    <property type="term" value="F:peptidyl-prolyl cis-trans isomerase activity"/>
    <property type="evidence" value="ECO:0007669"/>
    <property type="project" value="UniProtKB-UniRule"/>
</dbReference>
<dbReference type="InterPro" id="IPR046357">
    <property type="entry name" value="PPIase_dom_sf"/>
</dbReference>
<comment type="similarity">
    <text evidence="2 6">Belongs to the FKBP-type PPIase family.</text>
</comment>
<dbReference type="PANTHER" id="PTHR43811">
    <property type="entry name" value="FKBP-TYPE PEPTIDYL-PROLYL CIS-TRANS ISOMERASE FKPA"/>
    <property type="match status" value="1"/>
</dbReference>
<dbReference type="Proteomes" id="UP001155128">
    <property type="component" value="Unassembled WGS sequence"/>
</dbReference>
<feature type="domain" description="PPIase FKBP-type" evidence="7">
    <location>
        <begin position="66"/>
        <end position="151"/>
    </location>
</feature>
<sequence length="179" mass="18982">MSATQVPLRPIAKGSVAKFWLAILALIAVGVALAALSTAPVRGETTESGLNIRVIEEGDGDPLTANDAALLEYEGSLASTGEVFDSTIDNPVPMIPEGHIPGFDEGLLKMRAGGEYRITIPADIAYGADGRPPVIPPNSDLVFRIKILEIGRDLAPMIRMQQQQMAPPMPPMPQDEAGQ</sequence>
<comment type="caution">
    <text evidence="8">The sequence shown here is derived from an EMBL/GenBank/DDBJ whole genome shotgun (WGS) entry which is preliminary data.</text>
</comment>
<evidence type="ECO:0000313" key="8">
    <source>
        <dbReference type="EMBL" id="MCM8558301.1"/>
    </source>
</evidence>
<dbReference type="EC" id="5.2.1.8" evidence="6"/>
<dbReference type="PANTHER" id="PTHR43811:SF19">
    <property type="entry name" value="39 KDA FK506-BINDING NUCLEAR PROTEIN"/>
    <property type="match status" value="1"/>
</dbReference>
<keyword evidence="9" id="KW-1185">Reference proteome</keyword>
<gene>
    <name evidence="8" type="ORF">NDO55_10780</name>
</gene>